<dbReference type="GO" id="GO:0005886">
    <property type="term" value="C:plasma membrane"/>
    <property type="evidence" value="ECO:0007669"/>
    <property type="project" value="TreeGrafter"/>
</dbReference>
<dbReference type="GO" id="GO:0030313">
    <property type="term" value="C:cell envelope"/>
    <property type="evidence" value="ECO:0007669"/>
    <property type="project" value="UniProtKB-SubCell"/>
</dbReference>
<feature type="domain" description="Multidrug resistance protein MdtA-like beta-barrel" evidence="6">
    <location>
        <begin position="212"/>
        <end position="293"/>
    </location>
</feature>
<comment type="subcellular location">
    <subcellularLocation>
        <location evidence="1">Cell envelope</location>
    </subcellularLocation>
</comment>
<feature type="domain" description="Multidrug resistance protein MdtA-like C-terminal permuted SH3" evidence="7">
    <location>
        <begin position="305"/>
        <end position="364"/>
    </location>
</feature>
<evidence type="ECO:0000259" key="6">
    <source>
        <dbReference type="Pfam" id="PF25944"/>
    </source>
</evidence>
<evidence type="ECO:0000259" key="4">
    <source>
        <dbReference type="Pfam" id="PF25876"/>
    </source>
</evidence>
<feature type="domain" description="Multidrug resistance protein MdtA-like barrel-sandwich hybrid" evidence="5">
    <location>
        <begin position="65"/>
        <end position="206"/>
    </location>
</feature>
<dbReference type="SUPFAM" id="SSF111369">
    <property type="entry name" value="HlyD-like secretion proteins"/>
    <property type="match status" value="1"/>
</dbReference>
<protein>
    <submittedName>
        <fullName evidence="8">Hemolysin D</fullName>
    </submittedName>
</protein>
<dbReference type="InterPro" id="IPR058624">
    <property type="entry name" value="MdtA-like_HH"/>
</dbReference>
<dbReference type="InterPro" id="IPR058626">
    <property type="entry name" value="MdtA-like_b-barrel"/>
</dbReference>
<evidence type="ECO:0000259" key="5">
    <source>
        <dbReference type="Pfam" id="PF25917"/>
    </source>
</evidence>
<evidence type="ECO:0000313" key="9">
    <source>
        <dbReference type="Proteomes" id="UP000391834"/>
    </source>
</evidence>
<dbReference type="PROSITE" id="PS51257">
    <property type="entry name" value="PROKAR_LIPOPROTEIN"/>
    <property type="match status" value="1"/>
</dbReference>
<organism evidence="8 9">
    <name type="scientific">Prolixibacter bellariivorans</name>
    <dbReference type="NCBI Taxonomy" id="314319"/>
    <lineage>
        <taxon>Bacteria</taxon>
        <taxon>Pseudomonadati</taxon>
        <taxon>Bacteroidota</taxon>
        <taxon>Bacteroidia</taxon>
        <taxon>Marinilabiliales</taxon>
        <taxon>Prolixibacteraceae</taxon>
        <taxon>Prolixibacter</taxon>
    </lineage>
</organism>
<feature type="domain" description="Multidrug resistance protein MdtA-like alpha-helical hairpin" evidence="4">
    <location>
        <begin position="106"/>
        <end position="174"/>
    </location>
</feature>
<evidence type="ECO:0000259" key="7">
    <source>
        <dbReference type="Pfam" id="PF25967"/>
    </source>
</evidence>
<proteinExistence type="inferred from homology"/>
<dbReference type="Gene3D" id="2.40.420.20">
    <property type="match status" value="1"/>
</dbReference>
<gene>
    <name evidence="8" type="ORF">PbJCM13498_23510</name>
</gene>
<dbReference type="Pfam" id="PF25917">
    <property type="entry name" value="BSH_RND"/>
    <property type="match status" value="1"/>
</dbReference>
<dbReference type="GO" id="GO:0046677">
    <property type="term" value="P:response to antibiotic"/>
    <property type="evidence" value="ECO:0007669"/>
    <property type="project" value="TreeGrafter"/>
</dbReference>
<dbReference type="Pfam" id="PF25876">
    <property type="entry name" value="HH_MFP_RND"/>
    <property type="match status" value="1"/>
</dbReference>
<dbReference type="Proteomes" id="UP000391834">
    <property type="component" value="Unassembled WGS sequence"/>
</dbReference>
<evidence type="ECO:0000256" key="2">
    <source>
        <dbReference type="ARBA" id="ARBA00009477"/>
    </source>
</evidence>
<dbReference type="PANTHER" id="PTHR30158:SF23">
    <property type="entry name" value="MULTIDRUG RESISTANCE PROTEIN MEXA"/>
    <property type="match status" value="1"/>
</dbReference>
<dbReference type="InterPro" id="IPR006143">
    <property type="entry name" value="RND_pump_MFP"/>
</dbReference>
<sequence>MKKNNQIKILSFIVILATTISCSSSQKKGQRGMAGQISEYKVMKVEPQSTTLYEEYPTNLQGIQTVEIRPKIAGYIQDILVDEGSFVKKGQVLFRINDNDIQATVRSAQAQVKVAEADIVAAKINLDKTKPLVEKGIISKFDLESSESTLKAKEAQLAQAKANLANAQANLQYSVITSPTNGIIGNFPYRVGSLVSSSIAQPLTTVSNTTEMYAYFSMNEKEFLTMIKGLKGDNLQAKFRSMPDVSLILADNSVYGEKGRIQTASGLVDPQTGSVNIRATFPNKEGILRSGGSGLVRIPQHVDSVIIVPQNATYELQGKHFIYTVGDGNKVHPTEIGVLVGNLKNNYVVTSGLKPGDEIVMEGIASLRNDMLIKPKLVTESGSGNKKNSDSQVNN</sequence>
<dbReference type="InterPro" id="IPR058625">
    <property type="entry name" value="MdtA-like_BSH"/>
</dbReference>
<dbReference type="NCBIfam" id="TIGR01730">
    <property type="entry name" value="RND_mfp"/>
    <property type="match status" value="1"/>
</dbReference>
<dbReference type="PANTHER" id="PTHR30158">
    <property type="entry name" value="ACRA/E-RELATED COMPONENT OF DRUG EFFLUX TRANSPORTER"/>
    <property type="match status" value="1"/>
</dbReference>
<accession>A0A5M4B0I3</accession>
<reference evidence="8 9" key="1">
    <citation type="submission" date="2019-10" db="EMBL/GenBank/DDBJ databases">
        <title>Prolixibacter strains distinguished by the presence of nitrate reductase genes were adept at nitrate-dependent anaerobic corrosion of metallic iron and carbon steel.</title>
        <authorList>
            <person name="Iino T."/>
            <person name="Shono N."/>
            <person name="Ito K."/>
            <person name="Nakamura R."/>
            <person name="Sueoka K."/>
            <person name="Harayama S."/>
            <person name="Ohkuma M."/>
        </authorList>
    </citation>
    <scope>NUCLEOTIDE SEQUENCE [LARGE SCALE GENOMIC DNA]</scope>
    <source>
        <strain evidence="8 9">JCM 13498</strain>
    </source>
</reference>
<dbReference type="Gene3D" id="2.40.50.100">
    <property type="match status" value="1"/>
</dbReference>
<name>A0A5M4B0I3_9BACT</name>
<dbReference type="RefSeq" id="WP_025866054.1">
    <property type="nucleotide sequence ID" value="NZ_BLAX01000001.1"/>
</dbReference>
<dbReference type="EMBL" id="BLAX01000001">
    <property type="protein sequence ID" value="GET33488.1"/>
    <property type="molecule type" value="Genomic_DNA"/>
</dbReference>
<keyword evidence="3" id="KW-0175">Coiled coil</keyword>
<dbReference type="Pfam" id="PF25967">
    <property type="entry name" value="RND-MFP_C"/>
    <property type="match status" value="1"/>
</dbReference>
<evidence type="ECO:0000256" key="3">
    <source>
        <dbReference type="SAM" id="Coils"/>
    </source>
</evidence>
<evidence type="ECO:0000313" key="8">
    <source>
        <dbReference type="EMBL" id="GET33488.1"/>
    </source>
</evidence>
<feature type="coiled-coil region" evidence="3">
    <location>
        <begin position="105"/>
        <end position="170"/>
    </location>
</feature>
<dbReference type="Gene3D" id="2.40.30.170">
    <property type="match status" value="1"/>
</dbReference>
<dbReference type="InterPro" id="IPR058627">
    <property type="entry name" value="MdtA-like_C"/>
</dbReference>
<dbReference type="AlphaFoldDB" id="A0A5M4B0I3"/>
<comment type="caution">
    <text evidence="8">The sequence shown here is derived from an EMBL/GenBank/DDBJ whole genome shotgun (WGS) entry which is preliminary data.</text>
</comment>
<dbReference type="Pfam" id="PF25944">
    <property type="entry name" value="Beta-barrel_RND"/>
    <property type="match status" value="1"/>
</dbReference>
<dbReference type="Gene3D" id="1.10.287.470">
    <property type="entry name" value="Helix hairpin bin"/>
    <property type="match status" value="1"/>
</dbReference>
<comment type="similarity">
    <text evidence="2">Belongs to the membrane fusion protein (MFP) (TC 8.A.1) family.</text>
</comment>
<evidence type="ECO:0000256" key="1">
    <source>
        <dbReference type="ARBA" id="ARBA00004196"/>
    </source>
</evidence>
<dbReference type="GO" id="GO:0015562">
    <property type="term" value="F:efflux transmembrane transporter activity"/>
    <property type="evidence" value="ECO:0007669"/>
    <property type="project" value="InterPro"/>
</dbReference>
<keyword evidence="9" id="KW-1185">Reference proteome</keyword>